<accession>A0A0F9P643</accession>
<gene>
    <name evidence="1" type="ORF">LCGC14_1254090</name>
</gene>
<reference evidence="1" key="1">
    <citation type="journal article" date="2015" name="Nature">
        <title>Complex archaea that bridge the gap between prokaryotes and eukaryotes.</title>
        <authorList>
            <person name="Spang A."/>
            <person name="Saw J.H."/>
            <person name="Jorgensen S.L."/>
            <person name="Zaremba-Niedzwiedzka K."/>
            <person name="Martijn J."/>
            <person name="Lind A.E."/>
            <person name="van Eijk R."/>
            <person name="Schleper C."/>
            <person name="Guy L."/>
            <person name="Ettema T.J."/>
        </authorList>
    </citation>
    <scope>NUCLEOTIDE SEQUENCE</scope>
</reference>
<organism evidence="1">
    <name type="scientific">marine sediment metagenome</name>
    <dbReference type="NCBI Taxonomy" id="412755"/>
    <lineage>
        <taxon>unclassified sequences</taxon>
        <taxon>metagenomes</taxon>
        <taxon>ecological metagenomes</taxon>
    </lineage>
</organism>
<sequence>MVERIWVKDTRWRRLPEPKRCRFIGGTPKTHCPNTAEFGIKRSNGIWAYCLDHMYGRRIRDGLVELDVLDDSPAARAGYV</sequence>
<dbReference type="AlphaFoldDB" id="A0A0F9P643"/>
<comment type="caution">
    <text evidence="1">The sequence shown here is derived from an EMBL/GenBank/DDBJ whole genome shotgun (WGS) entry which is preliminary data.</text>
</comment>
<proteinExistence type="predicted"/>
<protein>
    <submittedName>
        <fullName evidence="1">Uncharacterized protein</fullName>
    </submittedName>
</protein>
<name>A0A0F9P643_9ZZZZ</name>
<dbReference type="EMBL" id="LAZR01006898">
    <property type="protein sequence ID" value="KKM88902.1"/>
    <property type="molecule type" value="Genomic_DNA"/>
</dbReference>
<evidence type="ECO:0000313" key="1">
    <source>
        <dbReference type="EMBL" id="KKM88902.1"/>
    </source>
</evidence>